<gene>
    <name evidence="3" type="ORF">M747DRAFT_75036</name>
</gene>
<evidence type="ECO:0000256" key="2">
    <source>
        <dbReference type="SAM" id="SignalP"/>
    </source>
</evidence>
<dbReference type="AlphaFoldDB" id="A0A370BVK6"/>
<accession>A0A370BVK6</accession>
<feature type="signal peptide" evidence="2">
    <location>
        <begin position="1"/>
        <end position="29"/>
    </location>
</feature>
<feature type="compositionally biased region" description="Polar residues" evidence="1">
    <location>
        <begin position="302"/>
        <end position="311"/>
    </location>
</feature>
<name>A0A370BVK6_ASPNG</name>
<dbReference type="VEuPathDB" id="FungiDB:M747DRAFT_75036"/>
<dbReference type="EMBL" id="KZ851924">
    <property type="protein sequence ID" value="RDH18330.1"/>
    <property type="molecule type" value="Genomic_DNA"/>
</dbReference>
<evidence type="ECO:0000256" key="1">
    <source>
        <dbReference type="SAM" id="MobiDB-lite"/>
    </source>
</evidence>
<protein>
    <submittedName>
        <fullName evidence="3">Uncharacterized protein</fullName>
    </submittedName>
</protein>
<feature type="chain" id="PRO_5016787237" evidence="2">
    <location>
        <begin position="30"/>
        <end position="343"/>
    </location>
</feature>
<dbReference type="Proteomes" id="UP000253845">
    <property type="component" value="Unassembled WGS sequence"/>
</dbReference>
<proteinExistence type="predicted"/>
<sequence length="343" mass="37615">MRSGLQKPGAIPFLALLVFSLFSLVPSLAKEWDLYNVRLGYIGYRNDVRHVSRVKDNWADVRTTRSRVSGTGWKPWLLDGYYQEFYERKARPRRCAVDAPSRSSFEAAAVFDTDPLAFPARESSAFTRGVRAFKAMVIRQPDESQLLPTFSAEADAIEQLPTRLSALVNSSVTAAAPPDGGLFGVSPTSNSMIPATSSVIEVSRWLLGLSRASWQQVCRAGSEYLENMPAWPSLREASQPIDLSRHDNHTTSSHPTVPHNHVPREQPIPPKAVVVNRSDDVDDTSHSASTPSATPPPPALSQNSTATTAGQSKVAGFQQETEHMRRGSCMAIVIGLVVGVMWF</sequence>
<organism evidence="3 4">
    <name type="scientific">Aspergillus niger ATCC 13496</name>
    <dbReference type="NCBI Taxonomy" id="1353008"/>
    <lineage>
        <taxon>Eukaryota</taxon>
        <taxon>Fungi</taxon>
        <taxon>Dikarya</taxon>
        <taxon>Ascomycota</taxon>
        <taxon>Pezizomycotina</taxon>
        <taxon>Eurotiomycetes</taxon>
        <taxon>Eurotiomycetidae</taxon>
        <taxon>Eurotiales</taxon>
        <taxon>Aspergillaceae</taxon>
        <taxon>Aspergillus</taxon>
        <taxon>Aspergillus subgen. Circumdati</taxon>
    </lineage>
</organism>
<feature type="region of interest" description="Disordered" evidence="1">
    <location>
        <begin position="244"/>
        <end position="323"/>
    </location>
</feature>
<reference evidence="3 4" key="1">
    <citation type="submission" date="2018-07" db="EMBL/GenBank/DDBJ databases">
        <title>Section-level genome sequencing of Aspergillus section Nigri to investigate inter- and intra-species variation.</title>
        <authorList>
            <consortium name="DOE Joint Genome Institute"/>
            <person name="Vesth T.C."/>
            <person name="Nybo J.L."/>
            <person name="Theobald S."/>
            <person name="Frisvad J.C."/>
            <person name="Larsen T.O."/>
            <person name="Nielsen K.F."/>
            <person name="Hoof J.B."/>
            <person name="Brandl J."/>
            <person name="Salamov A."/>
            <person name="Riley R."/>
            <person name="Gladden J.M."/>
            <person name="Phatale P."/>
            <person name="Nielsen M.T."/>
            <person name="Lyhne E.K."/>
            <person name="Kogle M.E."/>
            <person name="Strasser K."/>
            <person name="McDonnell E."/>
            <person name="Barry K."/>
            <person name="Clum A."/>
            <person name="Chen C."/>
            <person name="Nolan M."/>
            <person name="Sandor L."/>
            <person name="Kuo A."/>
            <person name="Lipzen A."/>
            <person name="Hainaut M."/>
            <person name="Drula E."/>
            <person name="Tsang A."/>
            <person name="Magnuson J.K."/>
            <person name="Henrissat B."/>
            <person name="Wiebenga A."/>
            <person name="Simmons B.A."/>
            <person name="Makela M.R."/>
            <person name="De vries R.P."/>
            <person name="Grigoriev I.V."/>
            <person name="Mortensen U.H."/>
            <person name="Baker S.E."/>
            <person name="Andersen M.R."/>
        </authorList>
    </citation>
    <scope>NUCLEOTIDE SEQUENCE [LARGE SCALE GENOMIC DNA]</scope>
    <source>
        <strain evidence="3 4">ATCC 13496</strain>
    </source>
</reference>
<evidence type="ECO:0000313" key="4">
    <source>
        <dbReference type="Proteomes" id="UP000253845"/>
    </source>
</evidence>
<keyword evidence="2" id="KW-0732">Signal</keyword>
<evidence type="ECO:0000313" key="3">
    <source>
        <dbReference type="EMBL" id="RDH18330.1"/>
    </source>
</evidence>